<comment type="caution">
    <text evidence="1">The sequence shown here is derived from an EMBL/GenBank/DDBJ whole genome shotgun (WGS) entry which is preliminary data.</text>
</comment>
<organism evidence="1 2">
    <name type="scientific">Peronosclerospora sorghi</name>
    <dbReference type="NCBI Taxonomy" id="230839"/>
    <lineage>
        <taxon>Eukaryota</taxon>
        <taxon>Sar</taxon>
        <taxon>Stramenopiles</taxon>
        <taxon>Oomycota</taxon>
        <taxon>Peronosporomycetes</taxon>
        <taxon>Peronosporales</taxon>
        <taxon>Peronosporaceae</taxon>
        <taxon>Peronosclerospora</taxon>
    </lineage>
</organism>
<evidence type="ECO:0000313" key="2">
    <source>
        <dbReference type="Proteomes" id="UP001163321"/>
    </source>
</evidence>
<proteinExistence type="predicted"/>
<dbReference type="EMBL" id="CM047590">
    <property type="protein sequence ID" value="KAI9919570.1"/>
    <property type="molecule type" value="Genomic_DNA"/>
</dbReference>
<accession>A0ACC0WL15</accession>
<evidence type="ECO:0000313" key="1">
    <source>
        <dbReference type="EMBL" id="KAI9919570.1"/>
    </source>
</evidence>
<sequence length="100" mass="11156">MPRDDDVEVTTTNQKNSNTSEPMDVDDEGGTQDTQPAAASHDQSPPVEHPSRVDEPEDGWQQQGRMTIEQSPHSVMVFHPSARRLGCQTAEAYQLHWKTA</sequence>
<name>A0ACC0WL15_9STRA</name>
<protein>
    <submittedName>
        <fullName evidence="1">Uncharacterized protein</fullName>
    </submittedName>
</protein>
<gene>
    <name evidence="1" type="ORF">PsorP6_017547</name>
</gene>
<dbReference type="Proteomes" id="UP001163321">
    <property type="component" value="Chromosome 11"/>
</dbReference>
<reference evidence="1 2" key="1">
    <citation type="journal article" date="2022" name="bioRxiv">
        <title>The genome of the oomycete Peronosclerospora sorghi, a cosmopolitan pathogen of maize and sorghum, is inflated with dispersed pseudogenes.</title>
        <authorList>
            <person name="Fletcher K."/>
            <person name="Martin F."/>
            <person name="Isakeit T."/>
            <person name="Cavanaugh K."/>
            <person name="Magill C."/>
            <person name="Michelmore R."/>
        </authorList>
    </citation>
    <scope>NUCLEOTIDE SEQUENCE [LARGE SCALE GENOMIC DNA]</scope>
    <source>
        <strain evidence="1">P6</strain>
    </source>
</reference>
<keyword evidence="2" id="KW-1185">Reference proteome</keyword>